<name>A0A179S5M7_9HYPH</name>
<organism evidence="3 4">
    <name type="scientific">Methylobacterium platani</name>
    <dbReference type="NCBI Taxonomy" id="427683"/>
    <lineage>
        <taxon>Bacteria</taxon>
        <taxon>Pseudomonadati</taxon>
        <taxon>Pseudomonadota</taxon>
        <taxon>Alphaproteobacteria</taxon>
        <taxon>Hyphomicrobiales</taxon>
        <taxon>Methylobacteriaceae</taxon>
        <taxon>Methylobacterium</taxon>
    </lineage>
</organism>
<keyword evidence="2" id="KW-1133">Transmembrane helix</keyword>
<keyword evidence="2" id="KW-0472">Membrane</keyword>
<feature type="transmembrane region" description="Helical" evidence="2">
    <location>
        <begin position="24"/>
        <end position="49"/>
    </location>
</feature>
<feature type="region of interest" description="Disordered" evidence="1">
    <location>
        <begin position="57"/>
        <end position="78"/>
    </location>
</feature>
<keyword evidence="2" id="KW-0812">Transmembrane</keyword>
<proteinExistence type="predicted"/>
<dbReference type="AlphaFoldDB" id="A0A179S5M7"/>
<evidence type="ECO:0000256" key="2">
    <source>
        <dbReference type="SAM" id="Phobius"/>
    </source>
</evidence>
<dbReference type="EMBL" id="LWHQ01000038">
    <property type="protein sequence ID" value="OAS22446.1"/>
    <property type="molecule type" value="Genomic_DNA"/>
</dbReference>
<evidence type="ECO:0000313" key="3">
    <source>
        <dbReference type="EMBL" id="OAS22446.1"/>
    </source>
</evidence>
<sequence length="78" mass="8152">MFFVVAATISGGMTAGAWTLQYGLGWACVFGILAATASGAQAMLVLGAIERREERERVATARESGLPATPSRLPRDPA</sequence>
<dbReference type="Proteomes" id="UP000078316">
    <property type="component" value="Unassembled WGS sequence"/>
</dbReference>
<gene>
    <name evidence="3" type="ORF">A5481_18775</name>
</gene>
<dbReference type="OrthoDB" id="8003786at2"/>
<dbReference type="RefSeq" id="WP_048434724.1">
    <property type="nucleotide sequence ID" value="NZ_LWHQ01000038.1"/>
</dbReference>
<reference evidence="3 4" key="1">
    <citation type="submission" date="2016-04" db="EMBL/GenBank/DDBJ databases">
        <authorList>
            <person name="Evans L.H."/>
            <person name="Alamgir A."/>
            <person name="Owens N."/>
            <person name="Weber N.D."/>
            <person name="Virtaneva K."/>
            <person name="Barbian K."/>
            <person name="Babar A."/>
            <person name="Rosenke K."/>
        </authorList>
    </citation>
    <scope>NUCLEOTIDE SEQUENCE [LARGE SCALE GENOMIC DNA]</scope>
    <source>
        <strain evidence="3 4">PMB02</strain>
    </source>
</reference>
<protein>
    <submittedName>
        <fullName evidence="3">Uncharacterized protein</fullName>
    </submittedName>
</protein>
<accession>A0A179S5M7</accession>
<evidence type="ECO:0000313" key="4">
    <source>
        <dbReference type="Proteomes" id="UP000078316"/>
    </source>
</evidence>
<comment type="caution">
    <text evidence="3">The sequence shown here is derived from an EMBL/GenBank/DDBJ whole genome shotgun (WGS) entry which is preliminary data.</text>
</comment>
<evidence type="ECO:0000256" key="1">
    <source>
        <dbReference type="SAM" id="MobiDB-lite"/>
    </source>
</evidence>